<dbReference type="PANTHER" id="PTHR43802">
    <property type="entry name" value="ENOYL-COA HYDRATASE"/>
    <property type="match status" value="1"/>
</dbReference>
<comment type="similarity">
    <text evidence="1">Belongs to the enoyl-CoA hydratase/isomerase family.</text>
</comment>
<gene>
    <name evidence="2" type="ORF">ACFSR2_16185</name>
</gene>
<protein>
    <submittedName>
        <fullName evidence="2">Crotonase/enoyl-CoA hydratase family protein</fullName>
    </submittedName>
</protein>
<dbReference type="CDD" id="cd06558">
    <property type="entry name" value="crotonase-like"/>
    <property type="match status" value="1"/>
</dbReference>
<accession>A0ABW5JBK7</accession>
<sequence length="264" mass="28810">MYEEIFQSFLPQTLKVEIQGESLLLGLNRPEKRNAFNDELILGIEKVFDNLPPSIRCVIIHGIGEHFSAGLDLSELKERNAVQGIYHSRMWHRVLDKVQFGTAPVVAVLHGAVVGGGLELAAACHIRVSEPNTFYALPEGQRGIFVGGGASVRLPKLIGVARMTDMMLTGRVYKAEEGERIGLAQYLVETSEGLTKGKELASKIAKNAEMTNYALMHVLPRIADSAQTEGLLLESMMAAIAQSSPEAKQRLNDFLAGKAKKVGE</sequence>
<evidence type="ECO:0000256" key="1">
    <source>
        <dbReference type="ARBA" id="ARBA00005254"/>
    </source>
</evidence>
<evidence type="ECO:0000313" key="3">
    <source>
        <dbReference type="Proteomes" id="UP001597510"/>
    </source>
</evidence>
<dbReference type="InterPro" id="IPR014748">
    <property type="entry name" value="Enoyl-CoA_hydra_C"/>
</dbReference>
<dbReference type="EMBL" id="JBHULC010000019">
    <property type="protein sequence ID" value="MFD2522438.1"/>
    <property type="molecule type" value="Genomic_DNA"/>
</dbReference>
<organism evidence="2 3">
    <name type="scientific">Emticicia soli</name>
    <dbReference type="NCBI Taxonomy" id="2027878"/>
    <lineage>
        <taxon>Bacteria</taxon>
        <taxon>Pseudomonadati</taxon>
        <taxon>Bacteroidota</taxon>
        <taxon>Cytophagia</taxon>
        <taxon>Cytophagales</taxon>
        <taxon>Leadbetterellaceae</taxon>
        <taxon>Emticicia</taxon>
    </lineage>
</organism>
<comment type="caution">
    <text evidence="2">The sequence shown here is derived from an EMBL/GenBank/DDBJ whole genome shotgun (WGS) entry which is preliminary data.</text>
</comment>
<dbReference type="InterPro" id="IPR001753">
    <property type="entry name" value="Enoyl-CoA_hydra/iso"/>
</dbReference>
<dbReference type="Gene3D" id="3.90.226.10">
    <property type="entry name" value="2-enoyl-CoA Hydratase, Chain A, domain 1"/>
    <property type="match status" value="1"/>
</dbReference>
<name>A0ABW5JBK7_9BACT</name>
<dbReference type="Pfam" id="PF00378">
    <property type="entry name" value="ECH_1"/>
    <property type="match status" value="1"/>
</dbReference>
<dbReference type="Proteomes" id="UP001597510">
    <property type="component" value="Unassembled WGS sequence"/>
</dbReference>
<evidence type="ECO:0000313" key="2">
    <source>
        <dbReference type="EMBL" id="MFD2522438.1"/>
    </source>
</evidence>
<reference evidence="3" key="1">
    <citation type="journal article" date="2019" name="Int. J. Syst. Evol. Microbiol.">
        <title>The Global Catalogue of Microorganisms (GCM) 10K type strain sequencing project: providing services to taxonomists for standard genome sequencing and annotation.</title>
        <authorList>
            <consortium name="The Broad Institute Genomics Platform"/>
            <consortium name="The Broad Institute Genome Sequencing Center for Infectious Disease"/>
            <person name="Wu L."/>
            <person name="Ma J."/>
        </authorList>
    </citation>
    <scope>NUCLEOTIDE SEQUENCE [LARGE SCALE GENOMIC DNA]</scope>
    <source>
        <strain evidence="3">KCTC 52344</strain>
    </source>
</reference>
<keyword evidence="3" id="KW-1185">Reference proteome</keyword>
<dbReference type="PANTHER" id="PTHR43802:SF1">
    <property type="entry name" value="IP11341P-RELATED"/>
    <property type="match status" value="1"/>
</dbReference>
<dbReference type="InterPro" id="IPR029045">
    <property type="entry name" value="ClpP/crotonase-like_dom_sf"/>
</dbReference>
<dbReference type="NCBIfam" id="NF006013">
    <property type="entry name" value="PRK08150.1"/>
    <property type="match status" value="1"/>
</dbReference>
<proteinExistence type="inferred from homology"/>
<dbReference type="RefSeq" id="WP_340240344.1">
    <property type="nucleotide sequence ID" value="NZ_JBBEWC010000020.1"/>
</dbReference>
<dbReference type="Gene3D" id="1.10.12.10">
    <property type="entry name" value="Lyase 2-enoyl-coa Hydratase, Chain A, domain 2"/>
    <property type="match status" value="1"/>
</dbReference>
<dbReference type="SUPFAM" id="SSF52096">
    <property type="entry name" value="ClpP/crotonase"/>
    <property type="match status" value="1"/>
</dbReference>